<dbReference type="PROSITE" id="PS00854">
    <property type="entry name" value="PROTEASOME_BETA_1"/>
    <property type="match status" value="1"/>
</dbReference>
<keyword evidence="3 4" id="KW-0539">Nucleus</keyword>
<dbReference type="PANTHER" id="PTHR32194">
    <property type="entry name" value="METALLOPROTEASE TLDD"/>
    <property type="match status" value="1"/>
</dbReference>
<dbReference type="Ensembl" id="ENSGAGT00000037369.1">
    <property type="protein sequence ID" value="ENSGAGP00000032967.1"/>
    <property type="gene ID" value="ENSGAGG00000023542.1"/>
</dbReference>
<comment type="similarity">
    <text evidence="4">Belongs to the peptidase T1B family.</text>
</comment>
<organism evidence="5 6">
    <name type="scientific">Gopherus agassizii</name>
    <name type="common">Agassiz's desert tortoise</name>
    <dbReference type="NCBI Taxonomy" id="38772"/>
    <lineage>
        <taxon>Eukaryota</taxon>
        <taxon>Metazoa</taxon>
        <taxon>Chordata</taxon>
        <taxon>Craniata</taxon>
        <taxon>Vertebrata</taxon>
        <taxon>Euteleostomi</taxon>
        <taxon>Archelosauria</taxon>
        <taxon>Testudinata</taxon>
        <taxon>Testudines</taxon>
        <taxon>Cryptodira</taxon>
        <taxon>Durocryptodira</taxon>
        <taxon>Testudinoidea</taxon>
        <taxon>Testudinidae</taxon>
        <taxon>Gopherus</taxon>
    </lineage>
</organism>
<dbReference type="GO" id="GO:0005634">
    <property type="term" value="C:nucleus"/>
    <property type="evidence" value="ECO:0007669"/>
    <property type="project" value="UniProtKB-SubCell"/>
</dbReference>
<comment type="function">
    <text evidence="4">Component of the proteasome, a multicatalytic proteinase complex which is characterized by its ability to cleave peptides with Arg, Phe, Tyr, Leu, and Glu adjacent to the leaving group at neutral or slightly basic pH. The proteasome has an ATP-dependent proteolytic activity.</text>
</comment>
<evidence type="ECO:0000256" key="4">
    <source>
        <dbReference type="RuleBase" id="RU004203"/>
    </source>
</evidence>
<dbReference type="InterPro" id="IPR016050">
    <property type="entry name" value="Proteasome_bsu_CS"/>
</dbReference>
<dbReference type="CDD" id="cd03760">
    <property type="entry name" value="proteasome_beta_type_4"/>
    <property type="match status" value="1"/>
</dbReference>
<dbReference type="InterPro" id="IPR016295">
    <property type="entry name" value="Proteasome_beta4"/>
</dbReference>
<evidence type="ECO:0000313" key="5">
    <source>
        <dbReference type="Ensembl" id="ENSGAGP00000032967.1"/>
    </source>
</evidence>
<proteinExistence type="inferred from homology"/>
<comment type="subcellular location">
    <subcellularLocation>
        <location evidence="4">Cytoplasm</location>
    </subcellularLocation>
    <subcellularLocation>
        <location evidence="4">Nucleus</location>
    </subcellularLocation>
</comment>
<keyword evidence="6" id="KW-1185">Reference proteome</keyword>
<evidence type="ECO:0000256" key="3">
    <source>
        <dbReference type="ARBA" id="ARBA00023242"/>
    </source>
</evidence>
<dbReference type="GO" id="GO:0005737">
    <property type="term" value="C:cytoplasm"/>
    <property type="evidence" value="ECO:0007669"/>
    <property type="project" value="UniProtKB-SubCell"/>
</dbReference>
<evidence type="ECO:0000256" key="2">
    <source>
        <dbReference type="ARBA" id="ARBA00022942"/>
    </source>
</evidence>
<evidence type="ECO:0000256" key="1">
    <source>
        <dbReference type="ARBA" id="ARBA00022490"/>
    </source>
</evidence>
<accession>A0A452IY36</accession>
<reference evidence="6" key="1">
    <citation type="journal article" date="2017" name="PLoS ONE">
        <title>The Agassiz's desert tortoise genome provides a resource for the conservation of a threatened species.</title>
        <authorList>
            <person name="Tollis M."/>
            <person name="DeNardo D.F."/>
            <person name="Cornelius J.A."/>
            <person name="Dolby G.A."/>
            <person name="Edwards T."/>
            <person name="Henen B.T."/>
            <person name="Karl A.E."/>
            <person name="Murphy R.W."/>
            <person name="Kusumi K."/>
        </authorList>
    </citation>
    <scope>NUCLEOTIDE SEQUENCE [LARGE SCALE GENOMIC DNA]</scope>
</reference>
<dbReference type="PANTHER" id="PTHR32194:SF6">
    <property type="entry name" value="PROTEASOME SUBUNIT BETA"/>
    <property type="match status" value="1"/>
</dbReference>
<dbReference type="Proteomes" id="UP000291020">
    <property type="component" value="Unassembled WGS sequence"/>
</dbReference>
<keyword evidence="2 4" id="KW-0647">Proteasome</keyword>
<dbReference type="SUPFAM" id="SSF56235">
    <property type="entry name" value="N-terminal nucleophile aminohydrolases (Ntn hydrolases)"/>
    <property type="match status" value="1"/>
</dbReference>
<dbReference type="AlphaFoldDB" id="A0A452IY36"/>
<dbReference type="InterPro" id="IPR023333">
    <property type="entry name" value="Proteasome_suB-type"/>
</dbReference>
<dbReference type="PROSITE" id="PS51476">
    <property type="entry name" value="PROTEASOME_BETA_2"/>
    <property type="match status" value="1"/>
</dbReference>
<reference evidence="5" key="3">
    <citation type="submission" date="2025-09" db="UniProtKB">
        <authorList>
            <consortium name="Ensembl"/>
        </authorList>
    </citation>
    <scope>IDENTIFICATION</scope>
</reference>
<evidence type="ECO:0000313" key="6">
    <source>
        <dbReference type="Proteomes" id="UP000291020"/>
    </source>
</evidence>
<keyword evidence="1 4" id="KW-0963">Cytoplasm</keyword>
<dbReference type="GO" id="GO:0051603">
    <property type="term" value="P:proteolysis involved in protein catabolic process"/>
    <property type="evidence" value="ECO:0007669"/>
    <property type="project" value="InterPro"/>
</dbReference>
<dbReference type="InterPro" id="IPR029055">
    <property type="entry name" value="Ntn_hydrolases_N"/>
</dbReference>
<dbReference type="Pfam" id="PF00227">
    <property type="entry name" value="Proteasome"/>
    <property type="match status" value="1"/>
</dbReference>
<sequence length="312" mass="33892">MAPYGTRLFSAGATLKMAAPAYGAREGTVAAAPARCTDSVRARVTKMEAGGMRLPLPFWAGSPAPGELYSLTCPSAAGPGLESQAGGGGPLTRTQNPMVTGTSVLGVKFDGGVVIAADMLGSYGSLARFRNISRIMKVNDNTVLGASGDYADFQYLKQVIDQMIIDEELLGDGHSYSPKAIHSWLTRAMYSRRSKMNPLWNTVVIGGFYNGESFLGYVDMLGVAYEDPTLATGYGAYLAQPLMREVLEKKPILTKDEARDLIERCMKILYYRDARSFNRYELAIVTEKGVEVEGPLSVETNWDIAHLIRGFE</sequence>
<dbReference type="FunFam" id="3.60.20.10:FF:000014">
    <property type="entry name" value="Proteasome subunit beta type-7"/>
    <property type="match status" value="1"/>
</dbReference>
<name>A0A452IY36_9SAUR</name>
<dbReference type="Gene3D" id="3.60.20.10">
    <property type="entry name" value="Glutamine Phosphoribosylpyrophosphate, subunit 1, domain 1"/>
    <property type="match status" value="1"/>
</dbReference>
<comment type="subunit">
    <text evidence="4">Component of the proteasome complex.</text>
</comment>
<dbReference type="GO" id="GO:0005839">
    <property type="term" value="C:proteasome core complex"/>
    <property type="evidence" value="ECO:0007669"/>
    <property type="project" value="InterPro"/>
</dbReference>
<dbReference type="InterPro" id="IPR001353">
    <property type="entry name" value="Proteasome_sua/b"/>
</dbReference>
<protein>
    <recommendedName>
        <fullName evidence="4">Proteasome subunit beta</fullName>
    </recommendedName>
</protein>
<reference evidence="5" key="2">
    <citation type="submission" date="2025-08" db="UniProtKB">
        <authorList>
            <consortium name="Ensembl"/>
        </authorList>
    </citation>
    <scope>IDENTIFICATION</scope>
</reference>
<dbReference type="STRING" id="38772.ENSGAGP00000032967"/>